<dbReference type="KEGG" id="vg:65129178"/>
<evidence type="ECO:0008006" key="3">
    <source>
        <dbReference type="Google" id="ProtNLM"/>
    </source>
</evidence>
<accession>A0A7M1RWH4</accession>
<dbReference type="GeneID" id="65129178"/>
<evidence type="ECO:0000313" key="1">
    <source>
        <dbReference type="EMBL" id="QOR58698.1"/>
    </source>
</evidence>
<protein>
    <recommendedName>
        <fullName evidence="3">Chaperonin</fullName>
    </recommendedName>
</protein>
<reference evidence="1 2" key="1">
    <citation type="submission" date="2020-07" db="EMBL/GenBank/DDBJ databases">
        <title>Taxonomic proposal: Crassvirales, a new order of highly abundant and diverse bacterial viruses.</title>
        <authorList>
            <person name="Shkoporov A.N."/>
            <person name="Stockdale S.R."/>
            <person name="Guerin E."/>
            <person name="Ross R.P."/>
            <person name="Hill C."/>
        </authorList>
    </citation>
    <scope>NUCLEOTIDE SEQUENCE [LARGE SCALE GENOMIC DNA]</scope>
</reference>
<proteinExistence type="predicted"/>
<dbReference type="RefSeq" id="YP_010110856.1">
    <property type="nucleotide sequence ID" value="NC_055875.1"/>
</dbReference>
<dbReference type="Proteomes" id="UP000593744">
    <property type="component" value="Segment"/>
</dbReference>
<evidence type="ECO:0000313" key="2">
    <source>
        <dbReference type="Proteomes" id="UP000593744"/>
    </source>
</evidence>
<sequence length="138" mass="15615">MTENTNNDSSVQVDEKMIIDDIQKALKFEFTRDILIKPLPVEYVEKEITEPVATGKKDKDGVDKYDTKTEVKKVPTTFRKGIVLAIPSGYEWQDKNNHPEVGDTIAFPAKAAAYFDLFKDSQLVNPYNVVAFIKKSKA</sequence>
<dbReference type="EMBL" id="MT774382">
    <property type="protein sequence ID" value="QOR58698.1"/>
    <property type="molecule type" value="Genomic_DNA"/>
</dbReference>
<name>A0A7M1RWH4_9CAUD</name>
<organism evidence="1 2">
    <name type="scientific">uncultured phage cr10_1</name>
    <dbReference type="NCBI Taxonomy" id="2772066"/>
    <lineage>
        <taxon>Viruses</taxon>
        <taxon>Duplodnaviria</taxon>
        <taxon>Heunggongvirae</taxon>
        <taxon>Uroviricota</taxon>
        <taxon>Caudoviricetes</taxon>
        <taxon>Crassvirales</taxon>
        <taxon>Suoliviridae</taxon>
        <taxon>Boorivirinae</taxon>
        <taxon>Canhaevirus</taxon>
        <taxon>Canhaevirus hiberniae</taxon>
    </lineage>
</organism>
<keyword evidence="2" id="KW-1185">Reference proteome</keyword>